<keyword evidence="2" id="KW-1185">Reference proteome</keyword>
<dbReference type="EMBL" id="BSDY01000009">
    <property type="protein sequence ID" value="GLI56703.1"/>
    <property type="molecule type" value="Genomic_DNA"/>
</dbReference>
<name>A0A9W6LNK4_9FUSO</name>
<dbReference type="RefSeq" id="WP_281836002.1">
    <property type="nucleotide sequence ID" value="NZ_BSDY01000009.1"/>
</dbReference>
<reference evidence="1" key="1">
    <citation type="submission" date="2022-12" db="EMBL/GenBank/DDBJ databases">
        <title>Reference genome sequencing for broad-spectrum identification of bacterial and archaeal isolates by mass spectrometry.</title>
        <authorList>
            <person name="Sekiguchi Y."/>
            <person name="Tourlousse D.M."/>
        </authorList>
    </citation>
    <scope>NUCLEOTIDE SEQUENCE</scope>
    <source>
        <strain evidence="1">10succ1</strain>
    </source>
</reference>
<dbReference type="SUPFAM" id="SSF46785">
    <property type="entry name" value="Winged helix' DNA-binding domain"/>
    <property type="match status" value="1"/>
</dbReference>
<accession>A0A9W6LNK4</accession>
<dbReference type="Proteomes" id="UP001144471">
    <property type="component" value="Unassembled WGS sequence"/>
</dbReference>
<comment type="caution">
    <text evidence="1">The sequence shown here is derived from an EMBL/GenBank/DDBJ whole genome shotgun (WGS) entry which is preliminary data.</text>
</comment>
<dbReference type="AlphaFoldDB" id="A0A9W6LNK4"/>
<proteinExistence type="predicted"/>
<gene>
    <name evidence="1" type="ORF">PM10SUCC1_22170</name>
</gene>
<organism evidence="1 2">
    <name type="scientific">Propionigenium maris DSM 9537</name>
    <dbReference type="NCBI Taxonomy" id="1123000"/>
    <lineage>
        <taxon>Bacteria</taxon>
        <taxon>Fusobacteriati</taxon>
        <taxon>Fusobacteriota</taxon>
        <taxon>Fusobacteriia</taxon>
        <taxon>Fusobacteriales</taxon>
        <taxon>Fusobacteriaceae</taxon>
        <taxon>Propionigenium</taxon>
    </lineage>
</organism>
<evidence type="ECO:0000313" key="2">
    <source>
        <dbReference type="Proteomes" id="UP001144471"/>
    </source>
</evidence>
<evidence type="ECO:0000313" key="1">
    <source>
        <dbReference type="EMBL" id="GLI56703.1"/>
    </source>
</evidence>
<sequence length="217" mass="25221">MNRGKSKEVAFFNLLKSLISPNIKNEVLEYSISVEDLKEKMSMDKQIISSFLGKLQEDGLVQVLENADDRVDLHFEKTHDKLLEFMTVDDLDNVILDIKDFISRNIVHFQFHVPNKVFNDYALEALARQESEGIDFDMTDIIEGGVNDIFNREETIVYVNRKLFDIASEAKEEDLKVLEGIFYCCLNLPPVENPFYITLFVTKLCFQMEMCKREKIS</sequence>
<dbReference type="InterPro" id="IPR036390">
    <property type="entry name" value="WH_DNA-bd_sf"/>
</dbReference>
<protein>
    <submittedName>
        <fullName evidence="1">Uncharacterized protein</fullName>
    </submittedName>
</protein>